<dbReference type="OrthoDB" id="27109at2759"/>
<proteinExistence type="inferred from homology"/>
<dbReference type="Gene3D" id="2.30.29.90">
    <property type="match status" value="1"/>
</dbReference>
<sequence length="909" mass="105354">MTTIKHILQREVFLPTDERLLGVVSVTKAGKKKKTSFLSIAVTTEKPVQVKIYQLKKSEKGETYKRKQTWELRELKTVDGKDAKNDTAEFDLQFEKTYKWVASHPRERDTFLSSLWKLCQRYLKRGPVFLNVPDYIREDSLGVTDVRPHGVEDTIAAVVDEDYQAITEKEEKDLETLMKQCEHAISNAEAFAEQLSKDLSVLDGANIHSIMGSEDQVVQLMKLLDDGVRETTKLETKLNRYDELLASVKEQMESMRDKDTLIHIQNKNHQSLIDELENLIGRLNLDHKHEKALLDGDLSTPSGIYESTEAAEELQKCMAAEIHPALMKMQAVQEQQKRFGKYRVAFAKRLSHHLNNLFIHQGNEMSETLSRHATDLKLPPHHSCHRDLTPYAELMMWLKEADPQSFQQLAKVYTNNLSRLYDKEVKDFFELAKQRFLHAKTVDKKHGGLTVPSHRFEGSGSSLDRAMETSPRGRTASLQSLDSADSKGSSQDLTRGKFDQVFEKILCELEPFCLAEQDFCVKFFHLTLDPHSDDLESMLEDQTSKHEDTHSVHSHSSQHDDDDIWVMRPQNKAKSLADMDPYSENQVPVRRQLNEEVRRMMGELFPSLESELLNFITFGDKLDSFNSMYMLVRMSQHVIHAQDAGSFLSKVFANVLVNIKRNFDRFILHRIKAVEEYRISKKNKCGVVMFVHHFEDFAHQAEAIFQGSDRRADLDKAYSKLIRTVFEQLLRISTDHPKTPKDVVLMENYHHLYATLSQLKISCLEKERKDARQRYQEHLQAYVTTYLGRPLEKLNTFFEGIESKVASGVKEDEVGYQLAYSKQELRKVIKEYPGKEVKKNLEHLRKKVEKHLCEEENLFQVVWHSMQDEFLKQYKHFEHLIAKCYPASNITLEFSVEDILQFFTDIAQA</sequence>
<dbReference type="InterPro" id="IPR019160">
    <property type="entry name" value="Sec3_CC"/>
</dbReference>
<dbReference type="GO" id="GO:0006887">
    <property type="term" value="P:exocytosis"/>
    <property type="evidence" value="ECO:0007669"/>
    <property type="project" value="UniProtKB-KW"/>
</dbReference>
<dbReference type="AlphaFoldDB" id="A0A1S3HS63"/>
<organism evidence="8 9">
    <name type="scientific">Lingula anatina</name>
    <name type="common">Brachiopod</name>
    <name type="synonym">Lingula unguis</name>
    <dbReference type="NCBI Taxonomy" id="7574"/>
    <lineage>
        <taxon>Eukaryota</taxon>
        <taxon>Metazoa</taxon>
        <taxon>Spiralia</taxon>
        <taxon>Lophotrochozoa</taxon>
        <taxon>Brachiopoda</taxon>
        <taxon>Linguliformea</taxon>
        <taxon>Lingulata</taxon>
        <taxon>Lingulida</taxon>
        <taxon>Linguloidea</taxon>
        <taxon>Lingulidae</taxon>
        <taxon>Lingula</taxon>
    </lineage>
</organism>
<protein>
    <submittedName>
        <fullName evidence="9">Exocyst complex component 1-like isoform X1</fullName>
    </submittedName>
</protein>
<feature type="compositionally biased region" description="Basic and acidic residues" evidence="6">
    <location>
        <begin position="542"/>
        <end position="551"/>
    </location>
</feature>
<dbReference type="GO" id="GO:0005546">
    <property type="term" value="F:phosphatidylinositol-4,5-bisphosphate binding"/>
    <property type="evidence" value="ECO:0007669"/>
    <property type="project" value="TreeGrafter"/>
</dbReference>
<gene>
    <name evidence="9" type="primary">LOC106157698</name>
</gene>
<feature type="domain" description="Exocyst complex component Sec3 PIP2-binding N-terminal" evidence="7">
    <location>
        <begin position="31"/>
        <end position="122"/>
    </location>
</feature>
<dbReference type="GO" id="GO:0005886">
    <property type="term" value="C:plasma membrane"/>
    <property type="evidence" value="ECO:0007669"/>
    <property type="project" value="TreeGrafter"/>
</dbReference>
<dbReference type="GO" id="GO:0000145">
    <property type="term" value="C:exocyst"/>
    <property type="evidence" value="ECO:0007669"/>
    <property type="project" value="InterPro"/>
</dbReference>
<evidence type="ECO:0000256" key="6">
    <source>
        <dbReference type="SAM" id="MobiDB-lite"/>
    </source>
</evidence>
<dbReference type="InterPro" id="IPR048628">
    <property type="entry name" value="Sec3_C"/>
</dbReference>
<dbReference type="Proteomes" id="UP000085678">
    <property type="component" value="Unplaced"/>
</dbReference>
<evidence type="ECO:0000259" key="7">
    <source>
        <dbReference type="SMART" id="SM01313"/>
    </source>
</evidence>
<dbReference type="PANTHER" id="PTHR16092">
    <property type="entry name" value="SEC3/SYNTAXIN-RELATED"/>
    <property type="match status" value="1"/>
</dbReference>
<feature type="region of interest" description="Disordered" evidence="6">
    <location>
        <begin position="448"/>
        <end position="493"/>
    </location>
</feature>
<dbReference type="STRING" id="7574.A0A1S3HS63"/>
<reference evidence="9" key="1">
    <citation type="submission" date="2025-08" db="UniProtKB">
        <authorList>
            <consortium name="RefSeq"/>
        </authorList>
    </citation>
    <scope>IDENTIFICATION</scope>
    <source>
        <tissue evidence="9">Gonads</tissue>
    </source>
</reference>
<evidence type="ECO:0000256" key="1">
    <source>
        <dbReference type="ARBA" id="ARBA00006518"/>
    </source>
</evidence>
<dbReference type="KEGG" id="lak:106157698"/>
<keyword evidence="4 5" id="KW-0175">Coiled coil</keyword>
<dbReference type="Pfam" id="PF15277">
    <property type="entry name" value="Sec3-PIP2_bind"/>
    <property type="match status" value="1"/>
</dbReference>
<dbReference type="InParanoid" id="A0A1S3HS63"/>
<accession>A0A1S3HS63</accession>
<dbReference type="SMART" id="SM01313">
    <property type="entry name" value="Sec3-PIP2_bind"/>
    <property type="match status" value="1"/>
</dbReference>
<dbReference type="InterPro" id="IPR028258">
    <property type="entry name" value="Sec3-PIP2_bind"/>
</dbReference>
<keyword evidence="8" id="KW-1185">Reference proteome</keyword>
<keyword evidence="3" id="KW-0268">Exocytosis</keyword>
<dbReference type="GO" id="GO:0006893">
    <property type="term" value="P:Golgi to plasma membrane transport"/>
    <property type="evidence" value="ECO:0007669"/>
    <property type="project" value="TreeGrafter"/>
</dbReference>
<dbReference type="Pfam" id="PF20654">
    <property type="entry name" value="Sec3_C-term"/>
    <property type="match status" value="1"/>
</dbReference>
<evidence type="ECO:0000256" key="2">
    <source>
        <dbReference type="ARBA" id="ARBA00022448"/>
    </source>
</evidence>
<feature type="compositionally biased region" description="Polar residues" evidence="6">
    <location>
        <begin position="476"/>
        <end position="493"/>
    </location>
</feature>
<feature type="coiled-coil region" evidence="5">
    <location>
        <begin position="231"/>
        <end position="286"/>
    </location>
</feature>
<evidence type="ECO:0000256" key="5">
    <source>
        <dbReference type="SAM" id="Coils"/>
    </source>
</evidence>
<comment type="similarity">
    <text evidence="1">Belongs to the SEC3 family.</text>
</comment>
<evidence type="ECO:0000313" key="8">
    <source>
        <dbReference type="Proteomes" id="UP000085678"/>
    </source>
</evidence>
<dbReference type="CDD" id="cd14683">
    <property type="entry name" value="PH-EXOC1"/>
    <property type="match status" value="1"/>
</dbReference>
<keyword evidence="2" id="KW-0813">Transport</keyword>
<evidence type="ECO:0000313" key="9">
    <source>
        <dbReference type="RefSeq" id="XP_013388875.1"/>
    </source>
</evidence>
<dbReference type="Pfam" id="PF09763">
    <property type="entry name" value="Sec3_CC"/>
    <property type="match status" value="1"/>
</dbReference>
<dbReference type="FunCoup" id="A0A1S3HS63">
    <property type="interactions" value="2337"/>
</dbReference>
<evidence type="ECO:0000256" key="3">
    <source>
        <dbReference type="ARBA" id="ARBA00022483"/>
    </source>
</evidence>
<dbReference type="GeneID" id="106157698"/>
<evidence type="ECO:0000256" key="4">
    <source>
        <dbReference type="ARBA" id="ARBA00023054"/>
    </source>
</evidence>
<feature type="region of interest" description="Disordered" evidence="6">
    <location>
        <begin position="537"/>
        <end position="565"/>
    </location>
</feature>
<dbReference type="RefSeq" id="XP_013388875.1">
    <property type="nucleotide sequence ID" value="XM_013533421.1"/>
</dbReference>
<name>A0A1S3HS63_LINAN</name>
<dbReference type="PANTHER" id="PTHR16092:SF14">
    <property type="entry name" value="EXOCYST COMPLEX COMPONENT 1 ISOFORM X1"/>
    <property type="match status" value="1"/>
</dbReference>